<dbReference type="STRING" id="158787.BSCA_1976"/>
<feature type="domain" description="Flavodoxin-like" evidence="3">
    <location>
        <begin position="100"/>
        <end position="241"/>
    </location>
</feature>
<evidence type="ECO:0000256" key="2">
    <source>
        <dbReference type="SAM" id="SignalP"/>
    </source>
</evidence>
<dbReference type="EMBL" id="JGZO01000022">
    <property type="protein sequence ID" value="KFI91605.1"/>
    <property type="molecule type" value="Genomic_DNA"/>
</dbReference>
<keyword evidence="2" id="KW-0732">Signal</keyword>
<dbReference type="Gene3D" id="3.40.50.360">
    <property type="match status" value="1"/>
</dbReference>
<dbReference type="Proteomes" id="UP000029033">
    <property type="component" value="Unassembled WGS sequence"/>
</dbReference>
<dbReference type="RefSeq" id="WP_051923246.1">
    <property type="nucleotide sequence ID" value="NZ_CAUPKV010000001.1"/>
</dbReference>
<dbReference type="AlphaFoldDB" id="A0A087D7V5"/>
<sequence length="244" mass="26179">MTSTNRPRIIILRKSFAIVGTVMLSGAMLAGCGTNSTASNDTGTASTPNTSGQSADTDQQTPVSTSNALVIYFSMPEPTGTYTKAGASRVVRDGELYGNVELIASLIQQQTGADMFRIDTVQEYPADHDELIEFAVNEMSNNTEPELTGSIADFESYDTFFIGFPIWNAVLPMPLHTLFDSYDFSGKTIIPFTVHGGSGFAGTIEQIKNFEPNATVLDNGFSVSRNDVGAADADLTAWVDSIEN</sequence>
<accession>A0A087D7V5</accession>
<evidence type="ECO:0000313" key="5">
    <source>
        <dbReference type="Proteomes" id="UP000029033"/>
    </source>
</evidence>
<feature type="signal peptide" evidence="2">
    <location>
        <begin position="1"/>
        <end position="30"/>
    </location>
</feature>
<organism evidence="4 5">
    <name type="scientific">Bifidobacterium scardovii</name>
    <dbReference type="NCBI Taxonomy" id="158787"/>
    <lineage>
        <taxon>Bacteria</taxon>
        <taxon>Bacillati</taxon>
        <taxon>Actinomycetota</taxon>
        <taxon>Actinomycetes</taxon>
        <taxon>Bifidobacteriales</taxon>
        <taxon>Bifidobacteriaceae</taxon>
        <taxon>Bifidobacterium</taxon>
    </lineage>
</organism>
<dbReference type="SUPFAM" id="SSF52218">
    <property type="entry name" value="Flavoproteins"/>
    <property type="match status" value="1"/>
</dbReference>
<dbReference type="GO" id="GO:0010181">
    <property type="term" value="F:FMN binding"/>
    <property type="evidence" value="ECO:0007669"/>
    <property type="project" value="InterPro"/>
</dbReference>
<feature type="chain" id="PRO_5039351701" evidence="2">
    <location>
        <begin position="31"/>
        <end position="244"/>
    </location>
</feature>
<dbReference type="PANTHER" id="PTHR39201:SF1">
    <property type="entry name" value="FLAVODOXIN-LIKE DOMAIN-CONTAINING PROTEIN"/>
    <property type="match status" value="1"/>
</dbReference>
<evidence type="ECO:0000256" key="1">
    <source>
        <dbReference type="SAM" id="MobiDB-lite"/>
    </source>
</evidence>
<dbReference type="PANTHER" id="PTHR39201">
    <property type="entry name" value="EXPORTED PROTEIN-RELATED"/>
    <property type="match status" value="1"/>
</dbReference>
<dbReference type="InterPro" id="IPR008254">
    <property type="entry name" value="Flavodoxin/NO_synth"/>
</dbReference>
<comment type="caution">
    <text evidence="4">The sequence shown here is derived from an EMBL/GenBank/DDBJ whole genome shotgun (WGS) entry which is preliminary data.</text>
</comment>
<protein>
    <submittedName>
        <fullName evidence="4">Flavodoxin</fullName>
    </submittedName>
</protein>
<dbReference type="NCBIfam" id="NF005389">
    <property type="entry name" value="PRK06934.1"/>
    <property type="match status" value="1"/>
</dbReference>
<dbReference type="OrthoDB" id="9806505at2"/>
<keyword evidence="5" id="KW-1185">Reference proteome</keyword>
<feature type="region of interest" description="Disordered" evidence="1">
    <location>
        <begin position="37"/>
        <end position="63"/>
    </location>
</feature>
<proteinExistence type="predicted"/>
<dbReference type="Pfam" id="PF12682">
    <property type="entry name" value="Flavodoxin_4"/>
    <property type="match status" value="1"/>
</dbReference>
<dbReference type="PROSITE" id="PS51257">
    <property type="entry name" value="PROKAR_LIPOPROTEIN"/>
    <property type="match status" value="1"/>
</dbReference>
<name>A0A087D7V5_9BIFI</name>
<gene>
    <name evidence="4" type="ORF">BSCA_1976</name>
</gene>
<dbReference type="InterPro" id="IPR029039">
    <property type="entry name" value="Flavoprotein-like_sf"/>
</dbReference>
<reference evidence="4 5" key="1">
    <citation type="submission" date="2014-03" db="EMBL/GenBank/DDBJ databases">
        <title>Genomics of Bifidobacteria.</title>
        <authorList>
            <person name="Ventura M."/>
            <person name="Milani C."/>
            <person name="Lugli G.A."/>
        </authorList>
    </citation>
    <scope>NUCLEOTIDE SEQUENCE [LARGE SCALE GENOMIC DNA]</scope>
    <source>
        <strain evidence="4 5">LMG 21589</strain>
    </source>
</reference>
<evidence type="ECO:0000313" key="4">
    <source>
        <dbReference type="EMBL" id="KFI91605.1"/>
    </source>
</evidence>
<dbReference type="GeneID" id="85165405"/>
<evidence type="ECO:0000259" key="3">
    <source>
        <dbReference type="Pfam" id="PF12682"/>
    </source>
</evidence>
<dbReference type="eggNOG" id="COG0716">
    <property type="taxonomic scope" value="Bacteria"/>
</dbReference>